<evidence type="ECO:0000313" key="5">
    <source>
        <dbReference type="Proteomes" id="UP000515377"/>
    </source>
</evidence>
<dbReference type="RefSeq" id="WP_069338480.1">
    <property type="nucleotide sequence ID" value="NZ_CALUBW010000494.1"/>
</dbReference>
<dbReference type="Proteomes" id="UP000515377">
    <property type="component" value="Plasmid unnamed1"/>
</dbReference>
<reference evidence="2 4" key="1">
    <citation type="submission" date="2018-10" db="EMBL/GenBank/DDBJ databases">
        <title>Characterization and genome analysis of a novel bacterium Sphingobium yanoikuyae SJTF8 capable of degrading PAHs.</title>
        <authorList>
            <person name="Yin C."/>
            <person name="Xiong W."/>
            <person name="Liang R."/>
        </authorList>
    </citation>
    <scope>NUCLEOTIDE SEQUENCE [LARGE SCALE GENOMIC DNA]</scope>
    <source>
        <strain evidence="2 4">SJTF8</strain>
        <plasmid evidence="2">pF1</plasmid>
        <plasmid evidence="4">pf1</plasmid>
    </source>
</reference>
<evidence type="ECO:0000313" key="4">
    <source>
        <dbReference type="Proteomes" id="UP000280708"/>
    </source>
</evidence>
<keyword evidence="1" id="KW-1133">Transmembrane helix</keyword>
<reference evidence="3 5" key="2">
    <citation type="submission" date="2020-07" db="EMBL/GenBank/DDBJ databases">
        <title>Whole genome sequence of Sphingobium yanoikuyae A3.</title>
        <authorList>
            <person name="Han S.-S."/>
        </authorList>
    </citation>
    <scope>NUCLEOTIDE SEQUENCE [LARGE SCALE GENOMIC DNA]</scope>
    <source>
        <strain evidence="3 5">A3</strain>
        <plasmid evidence="3 5">unnamed1</plasmid>
    </source>
</reference>
<dbReference type="Proteomes" id="UP000280708">
    <property type="component" value="Plasmid pF1"/>
</dbReference>
<keyword evidence="2" id="KW-0614">Plasmid</keyword>
<geneLocation type="plasmid" evidence="4">
    <name>pf1</name>
</geneLocation>
<evidence type="ECO:0000313" key="3">
    <source>
        <dbReference type="EMBL" id="QNG49467.1"/>
    </source>
</evidence>
<organism evidence="2 4">
    <name type="scientific">Sphingobium yanoikuyae</name>
    <name type="common">Sphingomonas yanoikuyae</name>
    <dbReference type="NCBI Taxonomy" id="13690"/>
    <lineage>
        <taxon>Bacteria</taxon>
        <taxon>Pseudomonadati</taxon>
        <taxon>Pseudomonadota</taxon>
        <taxon>Alphaproteobacteria</taxon>
        <taxon>Sphingomonadales</taxon>
        <taxon>Sphingomonadaceae</taxon>
        <taxon>Sphingobium</taxon>
    </lineage>
</organism>
<geneLocation type="plasmid" evidence="2">
    <name>pF1</name>
</geneLocation>
<dbReference type="EMBL" id="CP033227">
    <property type="protein sequence ID" value="AYO75775.1"/>
    <property type="molecule type" value="Genomic_DNA"/>
</dbReference>
<dbReference type="AlphaFoldDB" id="A0A3G2ULV7"/>
<dbReference type="EMBL" id="CP060123">
    <property type="protein sequence ID" value="QNG49467.1"/>
    <property type="molecule type" value="Genomic_DNA"/>
</dbReference>
<keyword evidence="1" id="KW-0812">Transmembrane</keyword>
<evidence type="ECO:0000313" key="2">
    <source>
        <dbReference type="EMBL" id="AYO75775.1"/>
    </source>
</evidence>
<geneLocation type="plasmid" evidence="3 5">
    <name>unnamed1</name>
</geneLocation>
<name>A0A3G2ULV7_SPHYA</name>
<feature type="transmembrane region" description="Helical" evidence="1">
    <location>
        <begin position="64"/>
        <end position="88"/>
    </location>
</feature>
<gene>
    <name evidence="2" type="ORF">EBF16_02050</name>
    <name evidence="3" type="ORF">H3V42_32075</name>
</gene>
<protein>
    <submittedName>
        <fullName evidence="2">Uncharacterized protein</fullName>
    </submittedName>
</protein>
<feature type="transmembrane region" description="Helical" evidence="1">
    <location>
        <begin position="6"/>
        <end position="24"/>
    </location>
</feature>
<accession>A0A3G2ULV7</accession>
<proteinExistence type="predicted"/>
<evidence type="ECO:0000256" key="1">
    <source>
        <dbReference type="SAM" id="Phobius"/>
    </source>
</evidence>
<keyword evidence="1" id="KW-0472">Membrane</keyword>
<sequence length="210" mass="22715">MLALIPSLAIVCGAFLYFAGYSYIDTYLRSFGLTFGATTMSTGEVMGQGYTVVLYLTITHFFDWLWRVMVSSLLIWSVIAVALGALVYGKRKGSNSSELILEILHAVANRVVNLPNYIIAGGIVVVVAVSSGPAGVEAAKFEREATIAKVQKGCCAFYQSGNIRVRGYPIAETSDRIAIYTNHGVHVLPAEGLHILEKPPSKTLPGQQVR</sequence>